<feature type="domain" description="HTH tetR-type" evidence="2">
    <location>
        <begin position="14"/>
        <end position="74"/>
    </location>
</feature>
<name>A0A645APZ5_9ZZZZ</name>
<dbReference type="PANTHER" id="PTHR43479:SF11">
    <property type="entry name" value="ACREF_ENVCD OPERON REPRESSOR-RELATED"/>
    <property type="match status" value="1"/>
</dbReference>
<sequence>MAVRKNNRTKEQGAETKRQLFECADKLFLQDDYKNVSVEAITRMAGVTKGTFYVHFESKDALYVELFSSYAQRLDEGYQAFLDALPQELSSSERLLAFAEGIIDIMITKVGYERIQTVYRLQLADTVNTEVINGYGRKLYLLFQNVLEIGIRQGEFKASPSGATLARQFVMAIRGLTYEWCIQYPNFDFKQETLLHIRLLLEGIRTKA</sequence>
<dbReference type="PROSITE" id="PS50977">
    <property type="entry name" value="HTH_TETR_2"/>
    <property type="match status" value="1"/>
</dbReference>
<dbReference type="PRINTS" id="PR00455">
    <property type="entry name" value="HTHTETR"/>
</dbReference>
<dbReference type="AlphaFoldDB" id="A0A645APZ5"/>
<dbReference type="InterPro" id="IPR009057">
    <property type="entry name" value="Homeodomain-like_sf"/>
</dbReference>
<dbReference type="PANTHER" id="PTHR43479">
    <property type="entry name" value="ACREF/ENVCD OPERON REPRESSOR-RELATED"/>
    <property type="match status" value="1"/>
</dbReference>
<dbReference type="InterPro" id="IPR050624">
    <property type="entry name" value="HTH-type_Tx_Regulator"/>
</dbReference>
<organism evidence="3">
    <name type="scientific">bioreactor metagenome</name>
    <dbReference type="NCBI Taxonomy" id="1076179"/>
    <lineage>
        <taxon>unclassified sequences</taxon>
        <taxon>metagenomes</taxon>
        <taxon>ecological metagenomes</taxon>
    </lineage>
</organism>
<evidence type="ECO:0000259" key="2">
    <source>
        <dbReference type="PROSITE" id="PS50977"/>
    </source>
</evidence>
<comment type="caution">
    <text evidence="3">The sequence shown here is derived from an EMBL/GenBank/DDBJ whole genome shotgun (WGS) entry which is preliminary data.</text>
</comment>
<dbReference type="EMBL" id="VSSQ01015141">
    <property type="protein sequence ID" value="MPM55159.1"/>
    <property type="molecule type" value="Genomic_DNA"/>
</dbReference>
<dbReference type="InterPro" id="IPR001647">
    <property type="entry name" value="HTH_TetR"/>
</dbReference>
<dbReference type="GO" id="GO:0003677">
    <property type="term" value="F:DNA binding"/>
    <property type="evidence" value="ECO:0007669"/>
    <property type="project" value="UniProtKB-KW"/>
</dbReference>
<dbReference type="InterPro" id="IPR036271">
    <property type="entry name" value="Tet_transcr_reg_TetR-rel_C_sf"/>
</dbReference>
<accession>A0A645APZ5</accession>
<evidence type="ECO:0000256" key="1">
    <source>
        <dbReference type="ARBA" id="ARBA00023125"/>
    </source>
</evidence>
<reference evidence="3" key="1">
    <citation type="submission" date="2019-08" db="EMBL/GenBank/DDBJ databases">
        <authorList>
            <person name="Kucharzyk K."/>
            <person name="Murdoch R.W."/>
            <person name="Higgins S."/>
            <person name="Loffler F."/>
        </authorList>
    </citation>
    <scope>NUCLEOTIDE SEQUENCE</scope>
</reference>
<dbReference type="SUPFAM" id="SSF48498">
    <property type="entry name" value="Tetracyclin repressor-like, C-terminal domain"/>
    <property type="match status" value="1"/>
</dbReference>
<dbReference type="Gene3D" id="1.10.357.10">
    <property type="entry name" value="Tetracycline Repressor, domain 2"/>
    <property type="match status" value="1"/>
</dbReference>
<dbReference type="SUPFAM" id="SSF46689">
    <property type="entry name" value="Homeodomain-like"/>
    <property type="match status" value="1"/>
</dbReference>
<proteinExistence type="predicted"/>
<keyword evidence="1" id="KW-0238">DNA-binding</keyword>
<protein>
    <submittedName>
        <fullName evidence="3">HTH-type transcriptional regulator AcrR</fullName>
    </submittedName>
</protein>
<evidence type="ECO:0000313" key="3">
    <source>
        <dbReference type="EMBL" id="MPM55159.1"/>
    </source>
</evidence>
<gene>
    <name evidence="3" type="primary">acrR_1</name>
    <name evidence="3" type="ORF">SDC9_101952</name>
</gene>
<dbReference type="Pfam" id="PF00440">
    <property type="entry name" value="TetR_N"/>
    <property type="match status" value="1"/>
</dbReference>